<accession>A0A7U2F2M8</accession>
<dbReference type="AlphaFoldDB" id="A0A7U2F2M8"/>
<organism evidence="2 3">
    <name type="scientific">Phaeosphaeria nodorum (strain SN15 / ATCC MYA-4574 / FGSC 10173)</name>
    <name type="common">Glume blotch fungus</name>
    <name type="synonym">Parastagonospora nodorum</name>
    <dbReference type="NCBI Taxonomy" id="321614"/>
    <lineage>
        <taxon>Eukaryota</taxon>
        <taxon>Fungi</taxon>
        <taxon>Dikarya</taxon>
        <taxon>Ascomycota</taxon>
        <taxon>Pezizomycotina</taxon>
        <taxon>Dothideomycetes</taxon>
        <taxon>Pleosporomycetidae</taxon>
        <taxon>Pleosporales</taxon>
        <taxon>Pleosporineae</taxon>
        <taxon>Phaeosphaeriaceae</taxon>
        <taxon>Parastagonospora</taxon>
    </lineage>
</organism>
<dbReference type="Gene3D" id="1.20.1050.10">
    <property type="match status" value="1"/>
</dbReference>
<evidence type="ECO:0000313" key="3">
    <source>
        <dbReference type="Proteomes" id="UP000663193"/>
    </source>
</evidence>
<evidence type="ECO:0000259" key="1">
    <source>
        <dbReference type="PROSITE" id="PS50405"/>
    </source>
</evidence>
<dbReference type="VEuPathDB" id="FungiDB:JI435_302380"/>
<evidence type="ECO:0000313" key="2">
    <source>
        <dbReference type="EMBL" id="QRC95540.1"/>
    </source>
</evidence>
<reference evidence="3" key="1">
    <citation type="journal article" date="2021" name="BMC Genomics">
        <title>Chromosome-level genome assembly and manually-curated proteome of model necrotroph Parastagonospora nodorum Sn15 reveals a genome-wide trove of candidate effector homologs, and redundancy of virulence-related functions within an accessory chromosome.</title>
        <authorList>
            <person name="Bertazzoni S."/>
            <person name="Jones D.A.B."/>
            <person name="Phan H.T."/>
            <person name="Tan K.-C."/>
            <person name="Hane J.K."/>
        </authorList>
    </citation>
    <scope>NUCLEOTIDE SEQUENCE [LARGE SCALE GENOMIC DNA]</scope>
    <source>
        <strain evidence="3">SN15 / ATCC MYA-4574 / FGSC 10173)</strain>
    </source>
</reference>
<feature type="domain" description="GST C-terminal" evidence="1">
    <location>
        <begin position="119"/>
        <end position="250"/>
    </location>
</feature>
<gene>
    <name evidence="2" type="ORF">JI435_302380</name>
</gene>
<dbReference type="Proteomes" id="UP000663193">
    <property type="component" value="Chromosome 5"/>
</dbReference>
<dbReference type="InterPro" id="IPR036282">
    <property type="entry name" value="Glutathione-S-Trfase_C_sf"/>
</dbReference>
<dbReference type="EMBL" id="CP069027">
    <property type="protein sequence ID" value="QRC95540.1"/>
    <property type="molecule type" value="Genomic_DNA"/>
</dbReference>
<dbReference type="PROSITE" id="PS50405">
    <property type="entry name" value="GST_CTER"/>
    <property type="match status" value="1"/>
</dbReference>
<dbReference type="OMA" id="SIWIHET"/>
<dbReference type="Gene3D" id="3.40.30.10">
    <property type="entry name" value="Glutaredoxin"/>
    <property type="match status" value="1"/>
</dbReference>
<protein>
    <recommendedName>
        <fullName evidence="1">GST C-terminal domain-containing protein</fullName>
    </recommendedName>
</protein>
<dbReference type="CDD" id="cd00299">
    <property type="entry name" value="GST_C_family"/>
    <property type="match status" value="1"/>
</dbReference>
<dbReference type="InterPro" id="IPR010987">
    <property type="entry name" value="Glutathione-S-Trfase_C-like"/>
</dbReference>
<keyword evidence="3" id="KW-1185">Reference proteome</keyword>
<dbReference type="OrthoDB" id="3587182at2759"/>
<name>A0A7U2F2M8_PHANO</name>
<sequence length="254" mass="27956">MSPNPIKTTIWLWPSGLYPRRIIYFLLIKKLTLSTLAAHNIHLIPIHLSPTGLISATGLESRPAGTSVPFMRLSYADGTHFLIHETSSILEYLQEIFPGGPDIRGETVHQRARSRDVLSLLGEAIVWYGVEVFHSDPNTATWSGLRVEDQSPAAAAHGRMKVGTLLDKLEGWVREDVEGKGAVSLVGGEQATLADVALIALVEYFREKFGADWIKGHGVLETWYGRMKEQDWVAGGMKLAEVEETGDWGVVLGA</sequence>
<proteinExistence type="predicted"/>
<dbReference type="SUPFAM" id="SSF47616">
    <property type="entry name" value="GST C-terminal domain-like"/>
    <property type="match status" value="1"/>
</dbReference>